<dbReference type="Gene3D" id="2.40.160.110">
    <property type="match status" value="1"/>
</dbReference>
<evidence type="ECO:0000259" key="1">
    <source>
        <dbReference type="Pfam" id="PF05827"/>
    </source>
</evidence>
<organism evidence="2">
    <name type="scientific">Medioppia subpectinata</name>
    <dbReference type="NCBI Taxonomy" id="1979941"/>
    <lineage>
        <taxon>Eukaryota</taxon>
        <taxon>Metazoa</taxon>
        <taxon>Ecdysozoa</taxon>
        <taxon>Arthropoda</taxon>
        <taxon>Chelicerata</taxon>
        <taxon>Arachnida</taxon>
        <taxon>Acari</taxon>
        <taxon>Acariformes</taxon>
        <taxon>Sarcoptiformes</taxon>
        <taxon>Oribatida</taxon>
        <taxon>Brachypylina</taxon>
        <taxon>Oppioidea</taxon>
        <taxon>Oppiidae</taxon>
        <taxon>Medioppia</taxon>
    </lineage>
</organism>
<dbReference type="GO" id="GO:0030641">
    <property type="term" value="P:regulation of cellular pH"/>
    <property type="evidence" value="ECO:0007669"/>
    <property type="project" value="TreeGrafter"/>
</dbReference>
<protein>
    <recommendedName>
        <fullName evidence="1">V-type proton ATPase subunit S1 luminal domain-containing protein</fullName>
    </recommendedName>
</protein>
<feature type="non-terminal residue" evidence="2">
    <location>
        <position position="1"/>
    </location>
</feature>
<dbReference type="InterPro" id="IPR046755">
    <property type="entry name" value="VAS1_LD"/>
</dbReference>
<dbReference type="PANTHER" id="PTHR12471:SF7">
    <property type="entry name" value="V-TYPE PROTON ATPASE SUBUNIT S1"/>
    <property type="match status" value="1"/>
</dbReference>
<proteinExistence type="predicted"/>
<dbReference type="EMBL" id="OC898748">
    <property type="protein sequence ID" value="CAD7648642.1"/>
    <property type="molecule type" value="Genomic_DNA"/>
</dbReference>
<dbReference type="Proteomes" id="UP000759131">
    <property type="component" value="Unassembled WGS sequence"/>
</dbReference>
<dbReference type="EMBL" id="CAJPIZ010044173">
    <property type="protein sequence ID" value="CAG2122080.1"/>
    <property type="molecule type" value="Genomic_DNA"/>
</dbReference>
<dbReference type="OrthoDB" id="9985059at2759"/>
<accession>A0A7R9LVB6</accession>
<evidence type="ECO:0000313" key="2">
    <source>
        <dbReference type="EMBL" id="CAD7648642.1"/>
    </source>
</evidence>
<feature type="non-terminal residue" evidence="2">
    <location>
        <position position="215"/>
    </location>
</feature>
<sequence>NDELIGDLWHKITQNVSKDALFVITGRQNANIYDENDTQVNHRFRRAAKAAKNDDLKRLVSVKSCLFYFTRSLAVTYTTSEPYWQTIDTKFDSIPKPVSDESKCWEGKEPAVLDLTYTKLDTTLKLTLTIANKKGGYWRVTKGSAFIQTSKSSDDFTLDVNEITAGDKFSYSCSQLKIASKNTSNSAQIRLKFSEFQLQPFENPVNKKIVFTSSE</sequence>
<reference evidence="2" key="1">
    <citation type="submission" date="2020-11" db="EMBL/GenBank/DDBJ databases">
        <authorList>
            <person name="Tran Van P."/>
        </authorList>
    </citation>
    <scope>NUCLEOTIDE SEQUENCE</scope>
</reference>
<dbReference type="Pfam" id="PF05827">
    <property type="entry name" value="VAS1_LD"/>
    <property type="match status" value="1"/>
</dbReference>
<dbReference type="AlphaFoldDB" id="A0A7R9LVB6"/>
<dbReference type="GO" id="GO:0033176">
    <property type="term" value="C:proton-transporting V-type ATPase complex"/>
    <property type="evidence" value="ECO:0007669"/>
    <property type="project" value="TreeGrafter"/>
</dbReference>
<name>A0A7R9LVB6_9ACAR</name>
<evidence type="ECO:0000313" key="3">
    <source>
        <dbReference type="Proteomes" id="UP000759131"/>
    </source>
</evidence>
<dbReference type="GO" id="GO:0001671">
    <property type="term" value="F:ATPase activator activity"/>
    <property type="evidence" value="ECO:0007669"/>
    <property type="project" value="TreeGrafter"/>
</dbReference>
<dbReference type="PANTHER" id="PTHR12471">
    <property type="entry name" value="VACUOLAR ATP SYNTHASE SUBUNIT S1"/>
    <property type="match status" value="1"/>
</dbReference>
<feature type="domain" description="V-type proton ATPase subunit S1 luminal" evidence="1">
    <location>
        <begin position="64"/>
        <end position="201"/>
    </location>
</feature>
<keyword evidence="3" id="KW-1185">Reference proteome</keyword>
<dbReference type="InterPro" id="IPR008388">
    <property type="entry name" value="Ac45_acc_su"/>
</dbReference>
<gene>
    <name evidence="2" type="ORF">OSB1V03_LOCUS22026</name>
</gene>